<feature type="domain" description="Rab-GAP TBC" evidence="4">
    <location>
        <begin position="89"/>
        <end position="416"/>
    </location>
</feature>
<dbReference type="AlphaFoldDB" id="A0A152A9Q8"/>
<dbReference type="Pfam" id="PF00566">
    <property type="entry name" value="RabGAP-TBC"/>
    <property type="match status" value="2"/>
</dbReference>
<gene>
    <name evidence="5" type="ORF">DLAC_00439</name>
</gene>
<dbReference type="EMBL" id="LODT01000001">
    <property type="protein sequence ID" value="KYR02956.1"/>
    <property type="molecule type" value="Genomic_DNA"/>
</dbReference>
<name>A0A152A9Q8_TIELA</name>
<evidence type="ECO:0000256" key="2">
    <source>
        <dbReference type="ARBA" id="ARBA00043879"/>
    </source>
</evidence>
<dbReference type="FunFam" id="1.10.8.270:FF:000011">
    <property type="entry name" value="TBC1 domain family member 5"/>
    <property type="match status" value="1"/>
</dbReference>
<dbReference type="Proteomes" id="UP000076078">
    <property type="component" value="Unassembled WGS sequence"/>
</dbReference>
<evidence type="ECO:0000259" key="4">
    <source>
        <dbReference type="PROSITE" id="PS50086"/>
    </source>
</evidence>
<dbReference type="PROSITE" id="PS50086">
    <property type="entry name" value="TBC_RABGAP"/>
    <property type="match status" value="1"/>
</dbReference>
<proteinExistence type="predicted"/>
<evidence type="ECO:0000256" key="1">
    <source>
        <dbReference type="ARBA" id="ARBA00022468"/>
    </source>
</evidence>
<dbReference type="STRING" id="361077.A0A152A9Q8"/>
<protein>
    <submittedName>
        <fullName evidence="5">RabGAP/TBC domain-containing protein</fullName>
    </submittedName>
</protein>
<feature type="region of interest" description="Disordered" evidence="3">
    <location>
        <begin position="487"/>
        <end position="511"/>
    </location>
</feature>
<feature type="region of interest" description="Disordered" evidence="3">
    <location>
        <begin position="595"/>
        <end position="629"/>
    </location>
</feature>
<dbReference type="Gene3D" id="1.10.472.80">
    <property type="entry name" value="Ypt/Rab-GAP domain of gyp1p, domain 3"/>
    <property type="match status" value="1"/>
</dbReference>
<feature type="region of interest" description="Disordered" evidence="3">
    <location>
        <begin position="752"/>
        <end position="774"/>
    </location>
</feature>
<dbReference type="GO" id="GO:0005096">
    <property type="term" value="F:GTPase activator activity"/>
    <property type="evidence" value="ECO:0007669"/>
    <property type="project" value="UniProtKB-KW"/>
</dbReference>
<feature type="compositionally biased region" description="Low complexity" evidence="3">
    <location>
        <begin position="597"/>
        <end position="620"/>
    </location>
</feature>
<evidence type="ECO:0000313" key="5">
    <source>
        <dbReference type="EMBL" id="KYR02956.1"/>
    </source>
</evidence>
<dbReference type="SMART" id="SM00164">
    <property type="entry name" value="TBC"/>
    <property type="match status" value="1"/>
</dbReference>
<dbReference type="PANTHER" id="PTHR22957:SF337">
    <property type="entry name" value="TBC1 DOMAIN FAMILY MEMBER 5"/>
    <property type="match status" value="1"/>
</dbReference>
<dbReference type="SUPFAM" id="SSF47923">
    <property type="entry name" value="Ypt/Rab-GAP domain of gyp1p"/>
    <property type="match status" value="2"/>
</dbReference>
<dbReference type="PANTHER" id="PTHR22957">
    <property type="entry name" value="TBC1 DOMAIN FAMILY MEMBER GTPASE-ACTIVATING PROTEIN"/>
    <property type="match status" value="1"/>
</dbReference>
<keyword evidence="6" id="KW-1185">Reference proteome</keyword>
<reference evidence="5 6" key="1">
    <citation type="submission" date="2015-12" db="EMBL/GenBank/DDBJ databases">
        <title>Dictyostelia acquired genes for synthesis and detection of signals that induce cell-type specialization by lateral gene transfer from prokaryotes.</title>
        <authorList>
            <person name="Gloeckner G."/>
            <person name="Schaap P."/>
        </authorList>
    </citation>
    <scope>NUCLEOTIDE SEQUENCE [LARGE SCALE GENOMIC DNA]</scope>
    <source>
        <strain evidence="5 6">TK</strain>
    </source>
</reference>
<sequence length="830" mass="93697">MDNSNSGTSNYGGDTFTMDITKNSNKDMKISSVVKGKLESHDDHMHQEEPTRPKVNEFKNEFDRLFYSTIPLEKKPIEVLKQIAYSGSIRFSPIRGFIWRIFLGNLNIDRVGQWDKDIKKQRDSYDELVKEHMFDPRKSGDVYDPLSQNDNSPWKVFFQNQQTQKLIEIDLERTYPDHEFFQNQDNRLKMLRILFVYSKTNGIISYRQGMHELLAPIVYLYDREYKKYDVIRDSVVGSADGLPQNSKHLIDQIYDHNYIEHDIYACFSTLMKYTADWYSPAGYASNSSTPSTGSSSTASTPINTSSTPLGGGLVPSASSGNLSGSFGSVSSPLLIHAQPFEPKEKPDESKHNEAVQKCKYIHSVLLKQKDFELYKHLESLQIEPQIYLLRWIRLIFGREFHLEDLMNIWDCVFAYGDELVLIDYLSISMLAYIRDQLLHSDSIYALKRIYKYPPVEDVYLLVKQAFMIKDSHHEVISTLVKAPSVDKPNPINSTTNQHSTSTSKETTASQQSKVKVVNNNIFSDISFSDLGSFIPFSSQISAKTPPTQRVVTKEDIRSKRQSLPVTTTYNPKTNSFDITIPTPLTQSPIVQESIKPTNTNTANTNITTSNNISSTSKATPQPTPLPLPTQETKKVDLIATSMSINTARNNYFTDAKHATISSTTKHSYITPTKVNTNTEIRRLKNIQKYLGNSLAEIIPILQKSIKTNTPSSLTSTTNTVETINKPISEDEQQEQQLEQQQEQQTQDNIENATLNNNSNNINTSSPVLSSSSVTSSLSLEGSDNLLIAIAKIKDIKNMLLGELPLPEIADDHFETEEDDGTHSKDPLGAI</sequence>
<dbReference type="InterPro" id="IPR000195">
    <property type="entry name" value="Rab-GAP-TBC_dom"/>
</dbReference>
<dbReference type="OrthoDB" id="27140at2759"/>
<organism evidence="5 6">
    <name type="scientific">Tieghemostelium lacteum</name>
    <name type="common">Slime mold</name>
    <name type="synonym">Dictyostelium lacteum</name>
    <dbReference type="NCBI Taxonomy" id="361077"/>
    <lineage>
        <taxon>Eukaryota</taxon>
        <taxon>Amoebozoa</taxon>
        <taxon>Evosea</taxon>
        <taxon>Eumycetozoa</taxon>
        <taxon>Dictyostelia</taxon>
        <taxon>Dictyosteliales</taxon>
        <taxon>Raperosteliaceae</taxon>
        <taxon>Tieghemostelium</taxon>
    </lineage>
</organism>
<dbReference type="InParanoid" id="A0A152A9Q8"/>
<dbReference type="FunFam" id="1.10.472.80:FF:000038">
    <property type="entry name" value="TBC1 domain family member 5"/>
    <property type="match status" value="1"/>
</dbReference>
<accession>A0A152A9Q8</accession>
<evidence type="ECO:0000256" key="3">
    <source>
        <dbReference type="SAM" id="MobiDB-lite"/>
    </source>
</evidence>
<evidence type="ECO:0000313" key="6">
    <source>
        <dbReference type="Proteomes" id="UP000076078"/>
    </source>
</evidence>
<dbReference type="GO" id="GO:0005737">
    <property type="term" value="C:cytoplasm"/>
    <property type="evidence" value="ECO:0007669"/>
    <property type="project" value="UniProtKB-ARBA"/>
</dbReference>
<comment type="function">
    <text evidence="2">May act as a GTPase-activating protein for Rab family protein(s).</text>
</comment>
<feature type="compositionally biased region" description="Low complexity" evidence="3">
    <location>
        <begin position="492"/>
        <end position="503"/>
    </location>
</feature>
<comment type="caution">
    <text evidence="5">The sequence shown here is derived from an EMBL/GenBank/DDBJ whole genome shotgun (WGS) entry which is preliminary data.</text>
</comment>
<keyword evidence="1" id="KW-0343">GTPase activation</keyword>
<dbReference type="InterPro" id="IPR035969">
    <property type="entry name" value="Rab-GAP_TBC_sf"/>
</dbReference>
<dbReference type="Gene3D" id="1.10.8.270">
    <property type="entry name" value="putative rabgap domain of human tbc1 domain family member 14 like domains"/>
    <property type="match status" value="1"/>
</dbReference>